<dbReference type="EMBL" id="LJPM01000614">
    <property type="protein sequence ID" value="KPW08252.1"/>
    <property type="molecule type" value="Genomic_DNA"/>
</dbReference>
<proteinExistence type="predicted"/>
<gene>
    <name evidence="1" type="ORF">ALO91_02812</name>
</gene>
<dbReference type="AlphaFoldDB" id="A0A0L8IW77"/>
<protein>
    <submittedName>
        <fullName evidence="1">Uncharacterized protein</fullName>
    </submittedName>
</protein>
<dbReference type="RefSeq" id="WP_004408599.1">
    <property type="nucleotide sequence ID" value="NZ_LGAR01000040.1"/>
</dbReference>
<reference evidence="1 2" key="1">
    <citation type="submission" date="2015-09" db="EMBL/GenBank/DDBJ databases">
        <title>Genome announcement of multiple Pseudomonas syringae strains.</title>
        <authorList>
            <person name="Thakur S."/>
            <person name="Wang P.W."/>
            <person name="Gong Y."/>
            <person name="Weir B.S."/>
            <person name="Guttman D.S."/>
        </authorList>
    </citation>
    <scope>NUCLEOTIDE SEQUENCE [LARGE SCALE GENOMIC DNA]</scope>
    <source>
        <strain evidence="1 2">ICMP2802</strain>
    </source>
</reference>
<sequence length="111" mass="11422">MSKTLHGNIDLVIGGATYQLRPTLAAVRAIEARFGGLRGAASALHQVSVDGAALIIAAGANLTEKQTEGLAEAVWQAGVADMTPQLNDYLAALYNPRGGEPGKEPPTESAP</sequence>
<comment type="caution">
    <text evidence="1">The sequence shown here is derived from an EMBL/GenBank/DDBJ whole genome shotgun (WGS) entry which is preliminary data.</text>
</comment>
<evidence type="ECO:0000313" key="2">
    <source>
        <dbReference type="Proteomes" id="UP000050297"/>
    </source>
</evidence>
<accession>A0A0L8IW77</accession>
<dbReference type="PATRIC" id="fig|199198.4.peg.392"/>
<evidence type="ECO:0000313" key="1">
    <source>
        <dbReference type="EMBL" id="KPW08252.1"/>
    </source>
</evidence>
<name>A0A0L8IW77_PSESX</name>
<dbReference type="Proteomes" id="UP000050297">
    <property type="component" value="Unassembled WGS sequence"/>
</dbReference>
<organism evidence="1 2">
    <name type="scientific">Pseudomonas syringae pv. aceris</name>
    <dbReference type="NCBI Taxonomy" id="199198"/>
    <lineage>
        <taxon>Bacteria</taxon>
        <taxon>Pseudomonadati</taxon>
        <taxon>Pseudomonadota</taxon>
        <taxon>Gammaproteobacteria</taxon>
        <taxon>Pseudomonadales</taxon>
        <taxon>Pseudomonadaceae</taxon>
        <taxon>Pseudomonas</taxon>
        <taxon>Pseudomonas syringae</taxon>
    </lineage>
</organism>